<gene>
    <name evidence="2" type="ORF">BJ875DRAFT_528079</name>
</gene>
<dbReference type="EMBL" id="MU251422">
    <property type="protein sequence ID" value="KAG9235788.1"/>
    <property type="molecule type" value="Genomic_DNA"/>
</dbReference>
<name>A0A9P7YMK5_9HELO</name>
<dbReference type="Proteomes" id="UP000824998">
    <property type="component" value="Unassembled WGS sequence"/>
</dbReference>
<feature type="domain" description="Heterokaryon incompatibility" evidence="1">
    <location>
        <begin position="4"/>
        <end position="116"/>
    </location>
</feature>
<dbReference type="AlphaFoldDB" id="A0A9P7YMK5"/>
<protein>
    <submittedName>
        <fullName evidence="2">Heterokaryon incompatibility protein-domain-containing protein</fullName>
    </submittedName>
</protein>
<dbReference type="PANTHER" id="PTHR33112:SF12">
    <property type="entry name" value="HETEROKARYON INCOMPATIBILITY DOMAIN-CONTAINING PROTEIN"/>
    <property type="match status" value="1"/>
</dbReference>
<organism evidence="2 3">
    <name type="scientific">Amylocarpus encephaloides</name>
    <dbReference type="NCBI Taxonomy" id="45428"/>
    <lineage>
        <taxon>Eukaryota</taxon>
        <taxon>Fungi</taxon>
        <taxon>Dikarya</taxon>
        <taxon>Ascomycota</taxon>
        <taxon>Pezizomycotina</taxon>
        <taxon>Leotiomycetes</taxon>
        <taxon>Helotiales</taxon>
        <taxon>Helotiales incertae sedis</taxon>
        <taxon>Amylocarpus</taxon>
    </lineage>
</organism>
<feature type="non-terminal residue" evidence="2">
    <location>
        <position position="1"/>
    </location>
</feature>
<sequence>LRISSLPQTFQYAINLTKLIGKRYLWIGALCIIQDDEEKGAMIQAMGQVYENGFLTIIAASGGSADAGLPGIRPRSRTCDSLTAEVDGISLVPWEEMKNENKPHTPWVEREWTLQEDGLSRRRLMFAHQRVPYRCNSGLWAE</sequence>
<feature type="non-terminal residue" evidence="2">
    <location>
        <position position="142"/>
    </location>
</feature>
<evidence type="ECO:0000259" key="1">
    <source>
        <dbReference type="Pfam" id="PF06985"/>
    </source>
</evidence>
<evidence type="ECO:0000313" key="3">
    <source>
        <dbReference type="Proteomes" id="UP000824998"/>
    </source>
</evidence>
<reference evidence="2" key="1">
    <citation type="journal article" date="2021" name="IMA Fungus">
        <title>Genomic characterization of three marine fungi, including Emericellopsis atlantica sp. nov. with signatures of a generalist lifestyle and marine biomass degradation.</title>
        <authorList>
            <person name="Hagestad O.C."/>
            <person name="Hou L."/>
            <person name="Andersen J.H."/>
            <person name="Hansen E.H."/>
            <person name="Altermark B."/>
            <person name="Li C."/>
            <person name="Kuhnert E."/>
            <person name="Cox R.J."/>
            <person name="Crous P.W."/>
            <person name="Spatafora J.W."/>
            <person name="Lail K."/>
            <person name="Amirebrahimi M."/>
            <person name="Lipzen A."/>
            <person name="Pangilinan J."/>
            <person name="Andreopoulos W."/>
            <person name="Hayes R.D."/>
            <person name="Ng V."/>
            <person name="Grigoriev I.V."/>
            <person name="Jackson S.A."/>
            <person name="Sutton T.D.S."/>
            <person name="Dobson A.D.W."/>
            <person name="Rama T."/>
        </authorList>
    </citation>
    <scope>NUCLEOTIDE SEQUENCE</scope>
    <source>
        <strain evidence="2">TRa018bII</strain>
    </source>
</reference>
<dbReference type="Pfam" id="PF06985">
    <property type="entry name" value="HET"/>
    <property type="match status" value="1"/>
</dbReference>
<comment type="caution">
    <text evidence="2">The sequence shown here is derived from an EMBL/GenBank/DDBJ whole genome shotgun (WGS) entry which is preliminary data.</text>
</comment>
<evidence type="ECO:0000313" key="2">
    <source>
        <dbReference type="EMBL" id="KAG9235788.1"/>
    </source>
</evidence>
<accession>A0A9P7YMK5</accession>
<dbReference type="InterPro" id="IPR010730">
    <property type="entry name" value="HET"/>
</dbReference>
<dbReference type="PANTHER" id="PTHR33112">
    <property type="entry name" value="DOMAIN PROTEIN, PUTATIVE-RELATED"/>
    <property type="match status" value="1"/>
</dbReference>
<keyword evidence="3" id="KW-1185">Reference proteome</keyword>
<proteinExistence type="predicted"/>
<dbReference type="OrthoDB" id="5135333at2759"/>